<keyword evidence="1 3" id="KW-0597">Phosphoprotein</keyword>
<feature type="domain" description="Response regulatory" evidence="5">
    <location>
        <begin position="5"/>
        <end position="119"/>
    </location>
</feature>
<evidence type="ECO:0000313" key="6">
    <source>
        <dbReference type="EMBL" id="TWT39924.1"/>
    </source>
</evidence>
<accession>A0A5C5VMP9</accession>
<dbReference type="SMART" id="SM00448">
    <property type="entry name" value="REC"/>
    <property type="match status" value="1"/>
</dbReference>
<dbReference type="InterPro" id="IPR011006">
    <property type="entry name" value="CheY-like_superfamily"/>
</dbReference>
<gene>
    <name evidence="6" type="primary">mprA_3</name>
    <name evidence="6" type="ORF">KOR42_50460</name>
</gene>
<sequence length="147" mass="16174">MAGEQIVLIEDDREIQSTLKSVLEGIGYRVWTATNGVDGQKIIQEQEPDVVITDMMMPRMGGFPVLEYLSTLDSPPAVIMITANEGGRHKAYAEMLGAVDYLRKPFAMDVMIEAVRNALEGRNSGQSKKGTSSPLGNRVSRKKSKDE</sequence>
<keyword evidence="2" id="KW-0902">Two-component regulatory system</keyword>
<feature type="modified residue" description="4-aspartylphosphate" evidence="3">
    <location>
        <position position="54"/>
    </location>
</feature>
<dbReference type="PANTHER" id="PTHR44591">
    <property type="entry name" value="STRESS RESPONSE REGULATOR PROTEIN 1"/>
    <property type="match status" value="1"/>
</dbReference>
<proteinExistence type="predicted"/>
<reference evidence="6 7" key="1">
    <citation type="submission" date="2019-02" db="EMBL/GenBank/DDBJ databases">
        <title>Deep-cultivation of Planctomycetes and their phenomic and genomic characterization uncovers novel biology.</title>
        <authorList>
            <person name="Wiegand S."/>
            <person name="Jogler M."/>
            <person name="Boedeker C."/>
            <person name="Pinto D."/>
            <person name="Vollmers J."/>
            <person name="Rivas-Marin E."/>
            <person name="Kohn T."/>
            <person name="Peeters S.H."/>
            <person name="Heuer A."/>
            <person name="Rast P."/>
            <person name="Oberbeckmann S."/>
            <person name="Bunk B."/>
            <person name="Jeske O."/>
            <person name="Meyerdierks A."/>
            <person name="Storesund J.E."/>
            <person name="Kallscheuer N."/>
            <person name="Luecker S."/>
            <person name="Lage O.M."/>
            <person name="Pohl T."/>
            <person name="Merkel B.J."/>
            <person name="Hornburger P."/>
            <person name="Mueller R.-W."/>
            <person name="Bruemmer F."/>
            <person name="Labrenz M."/>
            <person name="Spormann A.M."/>
            <person name="Op Den Camp H."/>
            <person name="Overmann J."/>
            <person name="Amann R."/>
            <person name="Jetten M.S.M."/>
            <person name="Mascher T."/>
            <person name="Medema M.H."/>
            <person name="Devos D.P."/>
            <person name="Kaster A.-K."/>
            <person name="Ovreas L."/>
            <person name="Rohde M."/>
            <person name="Galperin M.Y."/>
            <person name="Jogler C."/>
        </authorList>
    </citation>
    <scope>NUCLEOTIDE SEQUENCE [LARGE SCALE GENOMIC DNA]</scope>
    <source>
        <strain evidence="6 7">KOR42</strain>
    </source>
</reference>
<dbReference type="SUPFAM" id="SSF52172">
    <property type="entry name" value="CheY-like"/>
    <property type="match status" value="1"/>
</dbReference>
<dbReference type="EMBL" id="SIHI01000059">
    <property type="protein sequence ID" value="TWT39924.1"/>
    <property type="molecule type" value="Genomic_DNA"/>
</dbReference>
<dbReference type="PROSITE" id="PS50110">
    <property type="entry name" value="RESPONSE_REGULATORY"/>
    <property type="match status" value="1"/>
</dbReference>
<evidence type="ECO:0000256" key="3">
    <source>
        <dbReference type="PROSITE-ProRule" id="PRU00169"/>
    </source>
</evidence>
<feature type="region of interest" description="Disordered" evidence="4">
    <location>
        <begin position="122"/>
        <end position="147"/>
    </location>
</feature>
<evidence type="ECO:0000256" key="1">
    <source>
        <dbReference type="ARBA" id="ARBA00022553"/>
    </source>
</evidence>
<keyword evidence="7" id="KW-1185">Reference proteome</keyword>
<dbReference type="InterPro" id="IPR001789">
    <property type="entry name" value="Sig_transdc_resp-reg_receiver"/>
</dbReference>
<dbReference type="InterPro" id="IPR050595">
    <property type="entry name" value="Bact_response_regulator"/>
</dbReference>
<dbReference type="OrthoDB" id="9790669at2"/>
<feature type="compositionally biased region" description="Polar residues" evidence="4">
    <location>
        <begin position="123"/>
        <end position="135"/>
    </location>
</feature>
<protein>
    <submittedName>
        <fullName evidence="6">Response regulator MprA</fullName>
    </submittedName>
</protein>
<dbReference type="PANTHER" id="PTHR44591:SF14">
    <property type="entry name" value="PROTEIN PILG"/>
    <property type="match status" value="1"/>
</dbReference>
<dbReference type="AlphaFoldDB" id="A0A5C5VMP9"/>
<dbReference type="Proteomes" id="UP000317243">
    <property type="component" value="Unassembled WGS sequence"/>
</dbReference>
<dbReference type="CDD" id="cd00156">
    <property type="entry name" value="REC"/>
    <property type="match status" value="1"/>
</dbReference>
<comment type="caution">
    <text evidence="6">The sequence shown here is derived from an EMBL/GenBank/DDBJ whole genome shotgun (WGS) entry which is preliminary data.</text>
</comment>
<dbReference type="Pfam" id="PF00072">
    <property type="entry name" value="Response_reg"/>
    <property type="match status" value="1"/>
</dbReference>
<evidence type="ECO:0000259" key="5">
    <source>
        <dbReference type="PROSITE" id="PS50110"/>
    </source>
</evidence>
<dbReference type="GO" id="GO:0000160">
    <property type="term" value="P:phosphorelay signal transduction system"/>
    <property type="evidence" value="ECO:0007669"/>
    <property type="project" value="UniProtKB-KW"/>
</dbReference>
<evidence type="ECO:0000313" key="7">
    <source>
        <dbReference type="Proteomes" id="UP000317243"/>
    </source>
</evidence>
<dbReference type="RefSeq" id="WP_146512338.1">
    <property type="nucleotide sequence ID" value="NZ_SIHI01000059.1"/>
</dbReference>
<evidence type="ECO:0000256" key="2">
    <source>
        <dbReference type="ARBA" id="ARBA00023012"/>
    </source>
</evidence>
<evidence type="ECO:0000256" key="4">
    <source>
        <dbReference type="SAM" id="MobiDB-lite"/>
    </source>
</evidence>
<dbReference type="Gene3D" id="3.40.50.2300">
    <property type="match status" value="1"/>
</dbReference>
<name>A0A5C5VMP9_9PLAN</name>
<organism evidence="6 7">
    <name type="scientific">Thalassoglobus neptunius</name>
    <dbReference type="NCBI Taxonomy" id="1938619"/>
    <lineage>
        <taxon>Bacteria</taxon>
        <taxon>Pseudomonadati</taxon>
        <taxon>Planctomycetota</taxon>
        <taxon>Planctomycetia</taxon>
        <taxon>Planctomycetales</taxon>
        <taxon>Planctomycetaceae</taxon>
        <taxon>Thalassoglobus</taxon>
    </lineage>
</organism>